<dbReference type="GO" id="GO:0005829">
    <property type="term" value="C:cytosol"/>
    <property type="evidence" value="ECO:0007669"/>
    <property type="project" value="TreeGrafter"/>
</dbReference>
<dbReference type="SMART" id="SM00534">
    <property type="entry name" value="MUTSac"/>
    <property type="match status" value="1"/>
</dbReference>
<keyword evidence="6" id="KW-1185">Reference proteome</keyword>
<evidence type="ECO:0000259" key="4">
    <source>
        <dbReference type="SMART" id="SM00534"/>
    </source>
</evidence>
<sequence length="509" mass="56929">MHVYLLYPDQNDDPNQPPPPQAEELLRDLALAPIIITMANGDQFIATTVQRVLLNSLTDVNHIAYRQAALQDCLRHPEVIRELYHIPVQAFELKRKRWLGLFGMHYPSSILSEARAMLVAYFDLLKALRRLADQYGAAFQSPAFSRFFTMIQQELGDDYLAEIAYHLRQLSFRDGMLASAGLGRGNEPGDYVLCKPNQPQKNWLQRLVDPTPSYAYTLPPKDEAGSRILGDLRDRSLNVAADAVAQAATHVESFFKALQRELAFYIGCLNLAERLNELHMPVAFPEPLPLTQRHFACQGLYDLSLALTTQQPVVGNDIDAGGKALFVITGANQGGKSTFLRSAGIAQLLMQCGMFVPAISFSANICSGVFTHYKREEDATMNSGKFDEELARMSTIIDQLQPHALILLNESFAATNEQEGSEIARQIIGALLDSQIKVVFVTHLYDFARGWWRMQRVDTIFLRAERQADGSRTFKLRVAEPQATSYGTDLYYQVFGEAEQVASDESAAV</sequence>
<dbReference type="InterPro" id="IPR045076">
    <property type="entry name" value="MutS"/>
</dbReference>
<dbReference type="GO" id="GO:0006298">
    <property type="term" value="P:mismatch repair"/>
    <property type="evidence" value="ECO:0007669"/>
    <property type="project" value="InterPro"/>
</dbReference>
<dbReference type="STRING" id="1707952.A6A03_08980"/>
<evidence type="ECO:0000256" key="2">
    <source>
        <dbReference type="ARBA" id="ARBA00022840"/>
    </source>
</evidence>
<dbReference type="PANTHER" id="PTHR11361:SF34">
    <property type="entry name" value="DNA MISMATCH REPAIR PROTEIN MSH1, MITOCHONDRIAL"/>
    <property type="match status" value="1"/>
</dbReference>
<evidence type="ECO:0000256" key="3">
    <source>
        <dbReference type="ARBA" id="ARBA00023125"/>
    </source>
</evidence>
<gene>
    <name evidence="5" type="ORF">A6A03_08980</name>
</gene>
<dbReference type="Proteomes" id="UP000078287">
    <property type="component" value="Unassembled WGS sequence"/>
</dbReference>
<keyword evidence="2" id="KW-0067">ATP-binding</keyword>
<name>A0A178MGD8_9CHLR</name>
<dbReference type="PANTHER" id="PTHR11361">
    <property type="entry name" value="DNA MISMATCH REPAIR PROTEIN MUTS FAMILY MEMBER"/>
    <property type="match status" value="1"/>
</dbReference>
<keyword evidence="3" id="KW-0238">DNA-binding</keyword>
<dbReference type="OrthoDB" id="9808166at2"/>
<dbReference type="Pfam" id="PF00488">
    <property type="entry name" value="MutS_V"/>
    <property type="match status" value="1"/>
</dbReference>
<evidence type="ECO:0000256" key="1">
    <source>
        <dbReference type="ARBA" id="ARBA00022741"/>
    </source>
</evidence>
<dbReference type="AlphaFoldDB" id="A0A178MGD8"/>
<dbReference type="GO" id="GO:0140664">
    <property type="term" value="F:ATP-dependent DNA damage sensor activity"/>
    <property type="evidence" value="ECO:0007669"/>
    <property type="project" value="InterPro"/>
</dbReference>
<dbReference type="Gene3D" id="3.40.50.300">
    <property type="entry name" value="P-loop containing nucleotide triphosphate hydrolases"/>
    <property type="match status" value="1"/>
</dbReference>
<dbReference type="InterPro" id="IPR000432">
    <property type="entry name" value="DNA_mismatch_repair_MutS_C"/>
</dbReference>
<dbReference type="GO" id="GO:0005524">
    <property type="term" value="F:ATP binding"/>
    <property type="evidence" value="ECO:0007669"/>
    <property type="project" value="UniProtKB-KW"/>
</dbReference>
<protein>
    <submittedName>
        <fullName evidence="5">DNA mismatch repair protein MutS</fullName>
    </submittedName>
</protein>
<dbReference type="SUPFAM" id="SSF52540">
    <property type="entry name" value="P-loop containing nucleoside triphosphate hydrolases"/>
    <property type="match status" value="1"/>
</dbReference>
<keyword evidence="1" id="KW-0547">Nucleotide-binding</keyword>
<dbReference type="InterPro" id="IPR027417">
    <property type="entry name" value="P-loop_NTPase"/>
</dbReference>
<dbReference type="EMBL" id="LWQS01000034">
    <property type="protein sequence ID" value="OAN47762.1"/>
    <property type="molecule type" value="Genomic_DNA"/>
</dbReference>
<proteinExistence type="predicted"/>
<dbReference type="RefSeq" id="WP_066783338.1">
    <property type="nucleotide sequence ID" value="NZ_LWQS01000034.1"/>
</dbReference>
<evidence type="ECO:0000313" key="6">
    <source>
        <dbReference type="Proteomes" id="UP000078287"/>
    </source>
</evidence>
<evidence type="ECO:0000313" key="5">
    <source>
        <dbReference type="EMBL" id="OAN47762.1"/>
    </source>
</evidence>
<organism evidence="5 6">
    <name type="scientific">Chloroflexus islandicus</name>
    <dbReference type="NCBI Taxonomy" id="1707952"/>
    <lineage>
        <taxon>Bacteria</taxon>
        <taxon>Bacillati</taxon>
        <taxon>Chloroflexota</taxon>
        <taxon>Chloroflexia</taxon>
        <taxon>Chloroflexales</taxon>
        <taxon>Chloroflexineae</taxon>
        <taxon>Chloroflexaceae</taxon>
        <taxon>Chloroflexus</taxon>
    </lineage>
</organism>
<accession>A0A178MGD8</accession>
<comment type="caution">
    <text evidence="5">The sequence shown here is derived from an EMBL/GenBank/DDBJ whole genome shotgun (WGS) entry which is preliminary data.</text>
</comment>
<feature type="domain" description="DNA mismatch repair proteins mutS family" evidence="4">
    <location>
        <begin position="323"/>
        <end position="503"/>
    </location>
</feature>
<reference evidence="5 6" key="1">
    <citation type="submission" date="2016-04" db="EMBL/GenBank/DDBJ databases">
        <title>Chloroflexus islandicus sp. nov., a thermophilic filamentous anoxygenic phototrophic bacterium from geyser Strokkur (Iceland).</title>
        <authorList>
            <person name="Gaisin V.A."/>
            <person name="Kalashnikov A.M."/>
            <person name="Sukhacheva M.V."/>
            <person name="Grouzdev D.S."/>
            <person name="Ivanov T.M."/>
            <person name="Kuznetsov B."/>
            <person name="Gorlenko V.M."/>
        </authorList>
    </citation>
    <scope>NUCLEOTIDE SEQUENCE [LARGE SCALE GENOMIC DNA]</scope>
    <source>
        <strain evidence="6">isl-2</strain>
    </source>
</reference>
<dbReference type="GO" id="GO:0030983">
    <property type="term" value="F:mismatched DNA binding"/>
    <property type="evidence" value="ECO:0007669"/>
    <property type="project" value="InterPro"/>
</dbReference>